<reference evidence="1 2" key="1">
    <citation type="submission" date="2015-07" db="EMBL/GenBank/DDBJ databases">
        <title>Draft genome of Bellilinea caldifistulae DSM 17877.</title>
        <authorList>
            <person name="Hemp J."/>
            <person name="Ward L.M."/>
            <person name="Pace L.A."/>
            <person name="Fischer W.W."/>
        </authorList>
    </citation>
    <scope>NUCLEOTIDE SEQUENCE [LARGE SCALE GENOMIC DNA]</scope>
    <source>
        <strain evidence="1 2">GOMI-1</strain>
    </source>
</reference>
<evidence type="ECO:0008006" key="3">
    <source>
        <dbReference type="Google" id="ProtNLM"/>
    </source>
</evidence>
<dbReference type="AlphaFoldDB" id="A0A0N8GNN6"/>
<dbReference type="Gene3D" id="3.60.15.10">
    <property type="entry name" value="Ribonuclease Z/Hydroxyacylglutathione hydrolase-like"/>
    <property type="match status" value="1"/>
</dbReference>
<protein>
    <recommendedName>
        <fullName evidence="3">Metallo-beta-lactamase domain-containing protein</fullName>
    </recommendedName>
</protein>
<gene>
    <name evidence="1" type="ORF">AC812_00600</name>
</gene>
<dbReference type="OrthoDB" id="148116at2"/>
<dbReference type="STRING" id="360411.AC812_00600"/>
<keyword evidence="2" id="KW-1185">Reference proteome</keyword>
<dbReference type="EMBL" id="LGHJ01000003">
    <property type="protein sequence ID" value="KPL78602.1"/>
    <property type="molecule type" value="Genomic_DNA"/>
</dbReference>
<accession>A0A0N8GNN6</accession>
<proteinExistence type="predicted"/>
<dbReference type="RefSeq" id="WP_061913303.1">
    <property type="nucleotide sequence ID" value="NZ_DF967971.1"/>
</dbReference>
<comment type="caution">
    <text evidence="1">The sequence shown here is derived from an EMBL/GenBank/DDBJ whole genome shotgun (WGS) entry which is preliminary data.</text>
</comment>
<sequence length="285" mass="32605">MQQILDRVYIEDSYPGVVLGLIITPHGQVMIDAPFRPDDIRLWRAAMLNLGGGVERLLINLDVHADRTIGSRAMECTVVGHEKMAEVFRNRPMTFKAQGADTGADWEYHNGLGSIRWAPPEISFTQRMKIHWDEDPLLLEYRPGPAAGAIWAILEKRSLIFLGDAVVVNQPPFLAGADIPQWLETLQTLLTPPYQNHLLVSGRNGLITHKHVHQQIEYLKNIQARMDDLAARKGEPAETSNWINDLLNGMSFPPERKAQYYQRLKWGLEQYYNRHYRSMGQELDE</sequence>
<organism evidence="1 2">
    <name type="scientific">Bellilinea caldifistulae</name>
    <dbReference type="NCBI Taxonomy" id="360411"/>
    <lineage>
        <taxon>Bacteria</taxon>
        <taxon>Bacillati</taxon>
        <taxon>Chloroflexota</taxon>
        <taxon>Anaerolineae</taxon>
        <taxon>Anaerolineales</taxon>
        <taxon>Anaerolineaceae</taxon>
        <taxon>Bellilinea</taxon>
    </lineage>
</organism>
<dbReference type="InterPro" id="IPR036866">
    <property type="entry name" value="RibonucZ/Hydroxyglut_hydro"/>
</dbReference>
<name>A0A0N8GNN6_9CHLR</name>
<evidence type="ECO:0000313" key="1">
    <source>
        <dbReference type="EMBL" id="KPL78602.1"/>
    </source>
</evidence>
<evidence type="ECO:0000313" key="2">
    <source>
        <dbReference type="Proteomes" id="UP000050514"/>
    </source>
</evidence>
<dbReference type="SUPFAM" id="SSF56281">
    <property type="entry name" value="Metallo-hydrolase/oxidoreductase"/>
    <property type="match status" value="1"/>
</dbReference>
<dbReference type="Proteomes" id="UP000050514">
    <property type="component" value="Unassembled WGS sequence"/>
</dbReference>